<keyword evidence="12" id="KW-0648">Protein biosynthesis</keyword>
<reference evidence="13" key="1">
    <citation type="submission" date="2017-09" db="EMBL/GenBank/DDBJ databases">
        <title>Depth-based differentiation of microbial function through sediment-hosted aquifers and enrichment of novel symbionts in the deep terrestrial subsurface.</title>
        <authorList>
            <person name="Probst A.J."/>
            <person name="Ladd B."/>
            <person name="Jarett J.K."/>
            <person name="Geller-Mcgrath D.E."/>
            <person name="Sieber C.M.K."/>
            <person name="Emerson J.B."/>
            <person name="Anantharaman K."/>
            <person name="Thomas B.C."/>
            <person name="Malmstrom R."/>
            <person name="Stieglmeier M."/>
            <person name="Klingl A."/>
            <person name="Woyke T."/>
            <person name="Ryan C.M."/>
            <person name="Banfield J.F."/>
        </authorList>
    </citation>
    <scope>NUCLEOTIDE SEQUENCE [LARGE SCALE GENOMIC DNA]</scope>
</reference>
<keyword evidence="8" id="KW-0175">Coiled coil</keyword>
<keyword evidence="12" id="KW-0251">Elongation factor</keyword>
<dbReference type="InterPro" id="IPR006359">
    <property type="entry name" value="Tscrpt_elong_fac_GreA"/>
</dbReference>
<dbReference type="GO" id="GO:0070063">
    <property type="term" value="F:RNA polymerase binding"/>
    <property type="evidence" value="ECO:0007669"/>
    <property type="project" value="InterPro"/>
</dbReference>
<dbReference type="PIRSF" id="PIRSF006092">
    <property type="entry name" value="GreA_GreB"/>
    <property type="match status" value="1"/>
</dbReference>
<dbReference type="InterPro" id="IPR023459">
    <property type="entry name" value="Tscrpt_elong_fac_GreA/B_fam"/>
</dbReference>
<dbReference type="SUPFAM" id="SSF46557">
    <property type="entry name" value="GreA transcript cleavage protein, N-terminal domain"/>
    <property type="match status" value="1"/>
</dbReference>
<dbReference type="HAMAP" id="MF_00105">
    <property type="entry name" value="GreA_GreB"/>
    <property type="match status" value="1"/>
</dbReference>
<evidence type="ECO:0000256" key="5">
    <source>
        <dbReference type="ARBA" id="ARBA00023163"/>
    </source>
</evidence>
<sequence>MIQETVLTPEGHKKLLQELEVLRQKRKIISDRIEEAKELGDLSENAEYHEAKNDQAFTEGRIIEVESLLNNARVVNKSSKNHDIVQLGSTVIVSQNGKKLTYDIVGINEADPVDGKISNESPLGGMFLGKRKGDVVDVNTPKGLQAFKIEDIS</sequence>
<dbReference type="AlphaFoldDB" id="A0A2M6W458"/>
<dbReference type="InterPro" id="IPR036805">
    <property type="entry name" value="Tscrpt_elong_fac_GreA/B_N_sf"/>
</dbReference>
<dbReference type="GO" id="GO:0003746">
    <property type="term" value="F:translation elongation factor activity"/>
    <property type="evidence" value="ECO:0007669"/>
    <property type="project" value="UniProtKB-KW"/>
</dbReference>
<dbReference type="GO" id="GO:0032784">
    <property type="term" value="P:regulation of DNA-templated transcription elongation"/>
    <property type="evidence" value="ECO:0007669"/>
    <property type="project" value="UniProtKB-UniRule"/>
</dbReference>
<evidence type="ECO:0000259" key="11">
    <source>
        <dbReference type="Pfam" id="PF03449"/>
    </source>
</evidence>
<evidence type="ECO:0000256" key="7">
    <source>
        <dbReference type="ARBA" id="ARBA00030776"/>
    </source>
</evidence>
<evidence type="ECO:0000313" key="13">
    <source>
        <dbReference type="Proteomes" id="UP000231183"/>
    </source>
</evidence>
<dbReference type="PROSITE" id="PS00829">
    <property type="entry name" value="GREAB_1"/>
    <property type="match status" value="1"/>
</dbReference>
<accession>A0A2M6W458</accession>
<protein>
    <recommendedName>
        <fullName evidence="2 8">Transcription elongation factor GreA</fullName>
    </recommendedName>
    <alternativeName>
        <fullName evidence="7 8">Transcript cleavage factor GreA</fullName>
    </alternativeName>
</protein>
<dbReference type="InterPro" id="IPR028624">
    <property type="entry name" value="Tscrpt_elong_fac_GreA/B"/>
</dbReference>
<name>A0A2M6W458_9BACT</name>
<feature type="domain" description="Transcription elongation factor GreA/GreB C-terminal" evidence="10">
    <location>
        <begin position="81"/>
        <end position="153"/>
    </location>
</feature>
<organism evidence="12 13">
    <name type="scientific">Candidatus Magasanikbacteria bacterium CG10_big_fil_rev_8_21_14_0_10_40_10</name>
    <dbReference type="NCBI Taxonomy" id="1974648"/>
    <lineage>
        <taxon>Bacteria</taxon>
        <taxon>Candidatus Magasanikiibacteriota</taxon>
    </lineage>
</organism>
<comment type="similarity">
    <text evidence="1 8 9">Belongs to the GreA/GreB family.</text>
</comment>
<evidence type="ECO:0000256" key="3">
    <source>
        <dbReference type="ARBA" id="ARBA00023015"/>
    </source>
</evidence>
<dbReference type="FunFam" id="1.10.287.180:FF:000001">
    <property type="entry name" value="Transcription elongation factor GreA"/>
    <property type="match status" value="1"/>
</dbReference>
<keyword evidence="4 8" id="KW-0238">DNA-binding</keyword>
<dbReference type="InterPro" id="IPR018151">
    <property type="entry name" value="TF_GreA/GreB_CS"/>
</dbReference>
<evidence type="ECO:0000259" key="10">
    <source>
        <dbReference type="Pfam" id="PF01272"/>
    </source>
</evidence>
<dbReference type="InterPro" id="IPR036953">
    <property type="entry name" value="GreA/GreB_C_sf"/>
</dbReference>
<evidence type="ECO:0000256" key="8">
    <source>
        <dbReference type="HAMAP-Rule" id="MF_00105"/>
    </source>
</evidence>
<dbReference type="InterPro" id="IPR001437">
    <property type="entry name" value="Tscrpt_elong_fac_GreA/B_C"/>
</dbReference>
<evidence type="ECO:0000313" key="12">
    <source>
        <dbReference type="EMBL" id="PIT87582.1"/>
    </source>
</evidence>
<dbReference type="Proteomes" id="UP000231183">
    <property type="component" value="Unassembled WGS sequence"/>
</dbReference>
<dbReference type="NCBIfam" id="NF001263">
    <property type="entry name" value="PRK00226.1-4"/>
    <property type="match status" value="1"/>
</dbReference>
<dbReference type="Gene3D" id="3.10.50.30">
    <property type="entry name" value="Transcription elongation factor, GreA/GreB, C-terminal domain"/>
    <property type="match status" value="1"/>
</dbReference>
<evidence type="ECO:0000256" key="2">
    <source>
        <dbReference type="ARBA" id="ARBA00013729"/>
    </source>
</evidence>
<dbReference type="GO" id="GO:0006354">
    <property type="term" value="P:DNA-templated transcription elongation"/>
    <property type="evidence" value="ECO:0007669"/>
    <property type="project" value="TreeGrafter"/>
</dbReference>
<dbReference type="GO" id="GO:0003677">
    <property type="term" value="F:DNA binding"/>
    <property type="evidence" value="ECO:0007669"/>
    <property type="project" value="UniProtKB-UniRule"/>
</dbReference>
<dbReference type="EMBL" id="PFBX01000018">
    <property type="protein sequence ID" value="PIT87582.1"/>
    <property type="molecule type" value="Genomic_DNA"/>
</dbReference>
<evidence type="ECO:0000256" key="4">
    <source>
        <dbReference type="ARBA" id="ARBA00023125"/>
    </source>
</evidence>
<evidence type="ECO:0000256" key="9">
    <source>
        <dbReference type="RuleBase" id="RU000556"/>
    </source>
</evidence>
<gene>
    <name evidence="8" type="primary">greA</name>
    <name evidence="12" type="ORF">COU31_02155</name>
</gene>
<dbReference type="Pfam" id="PF03449">
    <property type="entry name" value="GreA_GreB_N"/>
    <property type="match status" value="1"/>
</dbReference>
<dbReference type="Gene3D" id="1.10.287.180">
    <property type="entry name" value="Transcription elongation factor, GreA/GreB, N-terminal domain"/>
    <property type="match status" value="1"/>
</dbReference>
<evidence type="ECO:0000256" key="1">
    <source>
        <dbReference type="ARBA" id="ARBA00008213"/>
    </source>
</evidence>
<evidence type="ECO:0000256" key="6">
    <source>
        <dbReference type="ARBA" id="ARBA00024916"/>
    </source>
</evidence>
<comment type="caution">
    <text evidence="12">The sequence shown here is derived from an EMBL/GenBank/DDBJ whole genome shotgun (WGS) entry which is preliminary data.</text>
</comment>
<dbReference type="PANTHER" id="PTHR30437">
    <property type="entry name" value="TRANSCRIPTION ELONGATION FACTOR GREA"/>
    <property type="match status" value="1"/>
</dbReference>
<dbReference type="InterPro" id="IPR022691">
    <property type="entry name" value="Tscrpt_elong_fac_GreA/B_N"/>
</dbReference>
<keyword evidence="3 8" id="KW-0805">Transcription regulation</keyword>
<dbReference type="NCBIfam" id="TIGR01462">
    <property type="entry name" value="greA"/>
    <property type="match status" value="1"/>
</dbReference>
<feature type="coiled-coil region" evidence="8">
    <location>
        <begin position="12"/>
        <end position="39"/>
    </location>
</feature>
<dbReference type="PANTHER" id="PTHR30437:SF4">
    <property type="entry name" value="TRANSCRIPTION ELONGATION FACTOR GREA"/>
    <property type="match status" value="1"/>
</dbReference>
<dbReference type="Pfam" id="PF01272">
    <property type="entry name" value="GreA_GreB"/>
    <property type="match status" value="1"/>
</dbReference>
<feature type="domain" description="Transcription elongation factor GreA/GreB N-terminal" evidence="11">
    <location>
        <begin position="6"/>
        <end position="74"/>
    </location>
</feature>
<dbReference type="SUPFAM" id="SSF54534">
    <property type="entry name" value="FKBP-like"/>
    <property type="match status" value="1"/>
</dbReference>
<proteinExistence type="inferred from homology"/>
<comment type="function">
    <text evidence="6 8 9">Necessary for efficient RNA polymerase transcription elongation past template-encoded arresting sites. The arresting sites in DNA have the property of trapping a certain fraction of elongating RNA polymerases that pass through, resulting in locked ternary complexes. Cleavage of the nascent transcript by cleavage factors such as GreA or GreB allows the resumption of elongation from the new 3'terminus. GreA releases sequences of 2 to 3 nucleotides.</text>
</comment>
<keyword evidence="5 8" id="KW-0804">Transcription</keyword>